<keyword evidence="2" id="KW-1015">Disulfide bond</keyword>
<dbReference type="Gene3D" id="2.90.10.10">
    <property type="entry name" value="Bulb-type lectin domain"/>
    <property type="match status" value="1"/>
</dbReference>
<evidence type="ECO:0000256" key="1">
    <source>
        <dbReference type="ARBA" id="ARBA00022729"/>
    </source>
</evidence>
<dbReference type="InterPro" id="IPR001480">
    <property type="entry name" value="Bulb-type_lectin_dom"/>
</dbReference>
<keyword evidence="5" id="KW-0675">Receptor</keyword>
<dbReference type="OrthoDB" id="619632at2759"/>
<dbReference type="Proteomes" id="UP000327157">
    <property type="component" value="Chromosome 4"/>
</dbReference>
<proteinExistence type="predicted"/>
<reference evidence="6" key="2">
    <citation type="submission" date="2019-10" db="EMBL/GenBank/DDBJ databases">
        <title>A de novo genome assembly of a pear dwarfing rootstock.</title>
        <authorList>
            <person name="Wang F."/>
            <person name="Wang J."/>
            <person name="Li S."/>
            <person name="Zhang Y."/>
            <person name="Fang M."/>
            <person name="Ma L."/>
            <person name="Zhao Y."/>
            <person name="Jiang S."/>
        </authorList>
    </citation>
    <scope>NUCLEOTIDE SEQUENCE [LARGE SCALE GENOMIC DNA]</scope>
</reference>
<keyword evidence="6" id="KW-1185">Reference proteome</keyword>
<dbReference type="PANTHER" id="PTHR32444">
    <property type="entry name" value="BULB-TYPE LECTIN DOMAIN-CONTAINING PROTEIN"/>
    <property type="match status" value="1"/>
</dbReference>
<evidence type="ECO:0000313" key="5">
    <source>
        <dbReference type="EMBL" id="KAB2622069.1"/>
    </source>
</evidence>
<dbReference type="PROSITE" id="PS50927">
    <property type="entry name" value="BULB_LECTIN"/>
    <property type="match status" value="1"/>
</dbReference>
<dbReference type="AlphaFoldDB" id="A0A5N5H2D5"/>
<comment type="caution">
    <text evidence="5">The sequence shown here is derived from an EMBL/GenBank/DDBJ whole genome shotgun (WGS) entry which is preliminary data.</text>
</comment>
<accession>A0A5N5H2D5</accession>
<sequence>MANRDRPVSVRGSKLTFHRNGKQVLTDGVGSIIWSTNTFSNADMEAWVLETGNLVLLNQEKKVVWQRFDFPADALLLSQKLVKNTTLVSMRGQETYLSGFYNFT</sequence>
<evidence type="ECO:0000259" key="4">
    <source>
        <dbReference type="PROSITE" id="PS50927"/>
    </source>
</evidence>
<reference evidence="5 6" key="1">
    <citation type="submission" date="2019-09" db="EMBL/GenBank/DDBJ databases">
        <authorList>
            <person name="Ou C."/>
        </authorList>
    </citation>
    <scope>NUCLEOTIDE SEQUENCE [LARGE SCALE GENOMIC DNA]</scope>
    <source>
        <strain evidence="5">S2</strain>
        <tissue evidence="5">Leaf</tissue>
    </source>
</reference>
<evidence type="ECO:0000256" key="2">
    <source>
        <dbReference type="ARBA" id="ARBA00023157"/>
    </source>
</evidence>
<reference evidence="5 6" key="3">
    <citation type="submission" date="2019-11" db="EMBL/GenBank/DDBJ databases">
        <title>A de novo genome assembly of a pear dwarfing rootstock.</title>
        <authorList>
            <person name="Wang F."/>
            <person name="Wang J."/>
            <person name="Li S."/>
            <person name="Zhang Y."/>
            <person name="Fang M."/>
            <person name="Ma L."/>
            <person name="Zhao Y."/>
            <person name="Jiang S."/>
        </authorList>
    </citation>
    <scope>NUCLEOTIDE SEQUENCE [LARGE SCALE GENOMIC DNA]</scope>
    <source>
        <strain evidence="5">S2</strain>
        <tissue evidence="5">Leaf</tissue>
    </source>
</reference>
<organism evidence="5 6">
    <name type="scientific">Pyrus ussuriensis x Pyrus communis</name>
    <dbReference type="NCBI Taxonomy" id="2448454"/>
    <lineage>
        <taxon>Eukaryota</taxon>
        <taxon>Viridiplantae</taxon>
        <taxon>Streptophyta</taxon>
        <taxon>Embryophyta</taxon>
        <taxon>Tracheophyta</taxon>
        <taxon>Spermatophyta</taxon>
        <taxon>Magnoliopsida</taxon>
        <taxon>eudicotyledons</taxon>
        <taxon>Gunneridae</taxon>
        <taxon>Pentapetalae</taxon>
        <taxon>rosids</taxon>
        <taxon>fabids</taxon>
        <taxon>Rosales</taxon>
        <taxon>Rosaceae</taxon>
        <taxon>Amygdaloideae</taxon>
        <taxon>Maleae</taxon>
        <taxon>Pyrus</taxon>
    </lineage>
</organism>
<protein>
    <submittedName>
        <fullName evidence="5">Receptor protein kinase ZmPK1</fullName>
    </submittedName>
</protein>
<dbReference type="InterPro" id="IPR036426">
    <property type="entry name" value="Bulb-type_lectin_dom_sf"/>
</dbReference>
<dbReference type="EMBL" id="SMOL01000231">
    <property type="protein sequence ID" value="KAB2622069.1"/>
    <property type="molecule type" value="Genomic_DNA"/>
</dbReference>
<evidence type="ECO:0000313" key="6">
    <source>
        <dbReference type="Proteomes" id="UP000327157"/>
    </source>
</evidence>
<keyword evidence="5" id="KW-0418">Kinase</keyword>
<dbReference type="SUPFAM" id="SSF51110">
    <property type="entry name" value="alpha-D-mannose-specific plant lectins"/>
    <property type="match status" value="1"/>
</dbReference>
<name>A0A5N5H2D5_9ROSA</name>
<dbReference type="Pfam" id="PF01453">
    <property type="entry name" value="B_lectin"/>
    <property type="match status" value="1"/>
</dbReference>
<keyword evidence="1" id="KW-0732">Signal</keyword>
<keyword evidence="3" id="KW-0325">Glycoprotein</keyword>
<evidence type="ECO:0000256" key="3">
    <source>
        <dbReference type="ARBA" id="ARBA00023180"/>
    </source>
</evidence>
<keyword evidence="5" id="KW-0808">Transferase</keyword>
<dbReference type="GO" id="GO:0016301">
    <property type="term" value="F:kinase activity"/>
    <property type="evidence" value="ECO:0007669"/>
    <property type="project" value="UniProtKB-KW"/>
</dbReference>
<gene>
    <name evidence="5" type="ORF">D8674_024251</name>
</gene>
<feature type="domain" description="Bulb-type lectin" evidence="4">
    <location>
        <begin position="1"/>
        <end position="69"/>
    </location>
</feature>